<dbReference type="OrthoDB" id="9805577at2"/>
<evidence type="ECO:0000313" key="16">
    <source>
        <dbReference type="Proteomes" id="UP000308891"/>
    </source>
</evidence>
<dbReference type="GO" id="GO:0015293">
    <property type="term" value="F:symporter activity"/>
    <property type="evidence" value="ECO:0007669"/>
    <property type="project" value="UniProtKB-UniRule"/>
</dbReference>
<evidence type="ECO:0000259" key="13">
    <source>
        <dbReference type="Pfam" id="PF02705"/>
    </source>
</evidence>
<proteinExistence type="inferred from homology"/>
<dbReference type="EMBL" id="STGJ01000012">
    <property type="protein sequence ID" value="TIC81210.1"/>
    <property type="molecule type" value="Genomic_DNA"/>
</dbReference>
<feature type="domain" description="K+ potassium transporter C-terminal" evidence="14">
    <location>
        <begin position="475"/>
        <end position="623"/>
    </location>
</feature>
<dbReference type="RefSeq" id="WP_136554206.1">
    <property type="nucleotide sequence ID" value="NZ_STGJ01000012.1"/>
</dbReference>
<evidence type="ECO:0000256" key="5">
    <source>
        <dbReference type="ARBA" id="ARBA00022538"/>
    </source>
</evidence>
<dbReference type="AlphaFoldDB" id="A0A4T0UQU0"/>
<evidence type="ECO:0000256" key="3">
    <source>
        <dbReference type="ARBA" id="ARBA00022448"/>
    </source>
</evidence>
<feature type="domain" description="K+ potassium transporter integral membrane" evidence="13">
    <location>
        <begin position="14"/>
        <end position="464"/>
    </location>
</feature>
<comment type="subcellular location">
    <subcellularLocation>
        <location evidence="12">Cell membrane</location>
        <topology evidence="12">Multi-pass membrane protein</topology>
    </subcellularLocation>
    <subcellularLocation>
        <location evidence="1">Membrane</location>
        <topology evidence="1">Multi-pass membrane protein</topology>
    </subcellularLocation>
</comment>
<keyword evidence="9 12" id="KW-1133">Transmembrane helix</keyword>
<keyword evidence="3 12" id="KW-0813">Transport</keyword>
<keyword evidence="5 12" id="KW-0633">Potassium transport</keyword>
<evidence type="ECO:0000256" key="11">
    <source>
        <dbReference type="ARBA" id="ARBA00023136"/>
    </source>
</evidence>
<feature type="transmembrane region" description="Helical" evidence="12">
    <location>
        <begin position="338"/>
        <end position="359"/>
    </location>
</feature>
<feature type="transmembrane region" description="Helical" evidence="12">
    <location>
        <begin position="170"/>
        <end position="190"/>
    </location>
</feature>
<dbReference type="InterPro" id="IPR053951">
    <property type="entry name" value="K_trans_N"/>
</dbReference>
<reference evidence="15 16" key="1">
    <citation type="submission" date="2019-04" db="EMBL/GenBank/DDBJ databases">
        <title>Crenobacter sp. nov.</title>
        <authorList>
            <person name="Shi S."/>
        </authorList>
    </citation>
    <scope>NUCLEOTIDE SEQUENCE [LARGE SCALE GENOMIC DNA]</scope>
    <source>
        <strain evidence="15 16">GY 70310</strain>
    </source>
</reference>
<protein>
    <recommendedName>
        <fullName evidence="12">Probable potassium transport system protein Kup</fullName>
    </recommendedName>
</protein>
<evidence type="ECO:0000256" key="6">
    <source>
        <dbReference type="ARBA" id="ARBA00022692"/>
    </source>
</evidence>
<evidence type="ECO:0000259" key="14">
    <source>
        <dbReference type="Pfam" id="PF22776"/>
    </source>
</evidence>
<evidence type="ECO:0000256" key="2">
    <source>
        <dbReference type="ARBA" id="ARBA00007019"/>
    </source>
</evidence>
<dbReference type="PANTHER" id="PTHR30540:SF79">
    <property type="entry name" value="LOW AFFINITY POTASSIUM TRANSPORT SYSTEM PROTEIN KUP"/>
    <property type="match status" value="1"/>
</dbReference>
<keyword evidence="4 12" id="KW-1003">Cell membrane</keyword>
<keyword evidence="8 12" id="KW-0630">Potassium</keyword>
<dbReference type="HAMAP" id="MF_01522">
    <property type="entry name" value="Kup"/>
    <property type="match status" value="1"/>
</dbReference>
<evidence type="ECO:0000256" key="1">
    <source>
        <dbReference type="ARBA" id="ARBA00004141"/>
    </source>
</evidence>
<keyword evidence="11 12" id="KW-0472">Membrane</keyword>
<evidence type="ECO:0000256" key="12">
    <source>
        <dbReference type="HAMAP-Rule" id="MF_01522"/>
    </source>
</evidence>
<comment type="catalytic activity">
    <reaction evidence="12">
        <text>K(+)(in) + H(+)(in) = K(+)(out) + H(+)(out)</text>
        <dbReference type="Rhea" id="RHEA:28490"/>
        <dbReference type="ChEBI" id="CHEBI:15378"/>
        <dbReference type="ChEBI" id="CHEBI:29103"/>
    </reaction>
</comment>
<evidence type="ECO:0000256" key="9">
    <source>
        <dbReference type="ARBA" id="ARBA00022989"/>
    </source>
</evidence>
<dbReference type="PANTHER" id="PTHR30540">
    <property type="entry name" value="OSMOTIC STRESS POTASSIUM TRANSPORTER"/>
    <property type="match status" value="1"/>
</dbReference>
<gene>
    <name evidence="12" type="primary">kup</name>
    <name evidence="15" type="ORF">E5K04_11530</name>
</gene>
<evidence type="ECO:0000313" key="15">
    <source>
        <dbReference type="EMBL" id="TIC81210.1"/>
    </source>
</evidence>
<evidence type="ECO:0000256" key="8">
    <source>
        <dbReference type="ARBA" id="ARBA00022958"/>
    </source>
</evidence>
<accession>A0A4T0UQU0</accession>
<evidence type="ECO:0000256" key="4">
    <source>
        <dbReference type="ARBA" id="ARBA00022475"/>
    </source>
</evidence>
<dbReference type="NCBIfam" id="NF008015">
    <property type="entry name" value="PRK10745.1"/>
    <property type="match status" value="1"/>
</dbReference>
<feature type="transmembrane region" description="Helical" evidence="12">
    <location>
        <begin position="95"/>
        <end position="120"/>
    </location>
</feature>
<keyword evidence="16" id="KW-1185">Reference proteome</keyword>
<feature type="transmembrane region" description="Helical" evidence="12">
    <location>
        <begin position="420"/>
        <end position="441"/>
    </location>
</feature>
<feature type="transmembrane region" description="Helical" evidence="12">
    <location>
        <begin position="246"/>
        <end position="266"/>
    </location>
</feature>
<feature type="transmembrane region" description="Helical" evidence="12">
    <location>
        <begin position="213"/>
        <end position="234"/>
    </location>
</feature>
<evidence type="ECO:0000256" key="7">
    <source>
        <dbReference type="ARBA" id="ARBA00022847"/>
    </source>
</evidence>
<dbReference type="InterPro" id="IPR053952">
    <property type="entry name" value="K_trans_C"/>
</dbReference>
<sequence>MQKQEHNKATLGVTLAALGVVYGDIGTSPLYTLKEAFGPHLGLVPNHDNVLGILSLVFWELIIVVSIKYLAFVLRADNRGEGGILTLMALARRRIAGIPGWLLMILGITGAGFFYGEVIITPAMSVLSAVEGLEVATPAFKPYVLPISLVVLSALFLIQKHGTARVGTLFGPVMAVWFLCLGILGVGGILDNPEVLGALNPVWGYRFMADNGMLAFLTLGAVVLAITGTEALYADMGHFGKSPIRRAWFALVLPALVLNYFGQGALVLADPAAVKNPFFNLAPDWALLPLVGLATLATVIASQAVISGVFSLTRQAVQLGYIPRLSILHTSEREIGQIYIPMVNWFLLGAVVLVVLSFGTSSNLAAAYGIAVTGTMVITTLLSTTVALRNWRWPAAAVLPVAFLFLCIDVPLFAANVHKIVAGGWLPLAIGALMFTLMTSWKRGREILMQRLDEQAIPLEGFIENMETWPPTRVPGTAVFMTSTSHGVPHALLHNLKHNKVLHDRVVLLTVRTREEPYVEPAERLTVKQLSASFWQVIAEYGYKEAPDVNEILALAEPYGLAFEVMDTSFFLSRETLISTERPGMARWREKLFVWMSKNALKATDFFQIPTNRVVELGAQVEL</sequence>
<comment type="caution">
    <text evidence="15">The sequence shown here is derived from an EMBL/GenBank/DDBJ whole genome shotgun (WGS) entry which is preliminary data.</text>
</comment>
<name>A0A4T0UQU0_9NEIS</name>
<evidence type="ECO:0000256" key="10">
    <source>
        <dbReference type="ARBA" id="ARBA00023065"/>
    </source>
</evidence>
<dbReference type="Pfam" id="PF02705">
    <property type="entry name" value="K_trans"/>
    <property type="match status" value="1"/>
</dbReference>
<feature type="transmembrane region" description="Helical" evidence="12">
    <location>
        <begin position="140"/>
        <end position="158"/>
    </location>
</feature>
<dbReference type="InterPro" id="IPR003855">
    <property type="entry name" value="K+_transporter"/>
</dbReference>
<feature type="transmembrane region" description="Helical" evidence="12">
    <location>
        <begin position="50"/>
        <end position="74"/>
    </location>
</feature>
<organism evidence="15 16">
    <name type="scientific">Crenobacter intestini</name>
    <dbReference type="NCBI Taxonomy" id="2563443"/>
    <lineage>
        <taxon>Bacteria</taxon>
        <taxon>Pseudomonadati</taxon>
        <taxon>Pseudomonadota</taxon>
        <taxon>Betaproteobacteria</taxon>
        <taxon>Neisseriales</taxon>
        <taxon>Neisseriaceae</taxon>
        <taxon>Crenobacter</taxon>
    </lineage>
</organism>
<keyword evidence="10 12" id="KW-0406">Ion transport</keyword>
<dbReference type="GO" id="GO:0015079">
    <property type="term" value="F:potassium ion transmembrane transporter activity"/>
    <property type="evidence" value="ECO:0007669"/>
    <property type="project" value="UniProtKB-UniRule"/>
</dbReference>
<feature type="transmembrane region" description="Helical" evidence="12">
    <location>
        <begin position="365"/>
        <end position="388"/>
    </location>
</feature>
<comment type="function">
    <text evidence="12">Transport of potassium into the cell. Likely operates as a K(+):H(+) symporter.</text>
</comment>
<keyword evidence="6 12" id="KW-0812">Transmembrane</keyword>
<feature type="transmembrane region" description="Helical" evidence="12">
    <location>
        <begin position="395"/>
        <end position="414"/>
    </location>
</feature>
<keyword evidence="7 12" id="KW-0769">Symport</keyword>
<feature type="transmembrane region" description="Helical" evidence="12">
    <location>
        <begin position="286"/>
        <end position="317"/>
    </location>
</feature>
<dbReference type="Pfam" id="PF22776">
    <property type="entry name" value="K_trans_C"/>
    <property type="match status" value="1"/>
</dbReference>
<dbReference type="GO" id="GO:0005886">
    <property type="term" value="C:plasma membrane"/>
    <property type="evidence" value="ECO:0007669"/>
    <property type="project" value="UniProtKB-SubCell"/>
</dbReference>
<dbReference type="InterPro" id="IPR023051">
    <property type="entry name" value="Kup"/>
</dbReference>
<comment type="similarity">
    <text evidence="2 12">Belongs to the HAK/KUP transporter (TC 2.A.72) family.</text>
</comment>
<dbReference type="Proteomes" id="UP000308891">
    <property type="component" value="Unassembled WGS sequence"/>
</dbReference>